<dbReference type="Pfam" id="PF04854">
    <property type="entry name" value="DUF624"/>
    <property type="match status" value="1"/>
</dbReference>
<dbReference type="EMBL" id="FOWD01000040">
    <property type="protein sequence ID" value="SFO56476.1"/>
    <property type="molecule type" value="Genomic_DNA"/>
</dbReference>
<dbReference type="Proteomes" id="UP000198806">
    <property type="component" value="Unassembled WGS sequence"/>
</dbReference>
<feature type="transmembrane region" description="Helical" evidence="1">
    <location>
        <begin position="118"/>
        <end position="143"/>
    </location>
</feature>
<keyword evidence="1" id="KW-0472">Membrane</keyword>
<feature type="transmembrane region" description="Helical" evidence="1">
    <location>
        <begin position="185"/>
        <end position="205"/>
    </location>
</feature>
<sequence length="217" mass="24397">MFIYDAQVLTMFNNLFNPENSFWEFMTNMTNVLFVGLIWLICCIPIITIGASTTALYDYTLKMADNREGYVLKSFFRSFKDNFIKSTLLWILMLLGAGFLVVDGYICLRMGTPFGKFLFFAIAAIGIMYIIICIYIFPVLAFFQVNIKEGVKNACIMGVGSLPITVLIIIILAMGGLIIYTAPYLIFALGSFAAYVSSFCFLSVFRKFVNIVEADGK</sequence>
<dbReference type="AlphaFoldDB" id="A0A1I5I8P8"/>
<name>A0A1I5I8P8_9FIRM</name>
<feature type="transmembrane region" description="Helical" evidence="1">
    <location>
        <begin position="87"/>
        <end position="106"/>
    </location>
</feature>
<evidence type="ECO:0000313" key="3">
    <source>
        <dbReference type="Proteomes" id="UP000198806"/>
    </source>
</evidence>
<evidence type="ECO:0000256" key="1">
    <source>
        <dbReference type="SAM" id="Phobius"/>
    </source>
</evidence>
<accession>A0A1I5I8P8</accession>
<feature type="transmembrane region" description="Helical" evidence="1">
    <location>
        <begin position="155"/>
        <end position="179"/>
    </location>
</feature>
<protein>
    <submittedName>
        <fullName evidence="2">Uncharacterized membrane protein YesL</fullName>
    </submittedName>
</protein>
<keyword evidence="1" id="KW-0812">Transmembrane</keyword>
<keyword evidence="3" id="KW-1185">Reference proteome</keyword>
<organism evidence="2 3">
    <name type="scientific">Anaerocolumna aminovalerica</name>
    <dbReference type="NCBI Taxonomy" id="1527"/>
    <lineage>
        <taxon>Bacteria</taxon>
        <taxon>Bacillati</taxon>
        <taxon>Bacillota</taxon>
        <taxon>Clostridia</taxon>
        <taxon>Lachnospirales</taxon>
        <taxon>Lachnospiraceae</taxon>
        <taxon>Anaerocolumna</taxon>
    </lineage>
</organism>
<dbReference type="STRING" id="1527.SAMN04489757_14023"/>
<dbReference type="InterPro" id="IPR006938">
    <property type="entry name" value="DUF624"/>
</dbReference>
<dbReference type="RefSeq" id="WP_216397196.1">
    <property type="nucleotide sequence ID" value="NZ_JAHLON010000030.1"/>
</dbReference>
<proteinExistence type="predicted"/>
<feature type="transmembrane region" description="Helical" evidence="1">
    <location>
        <begin position="32"/>
        <end position="57"/>
    </location>
</feature>
<reference evidence="2 3" key="1">
    <citation type="submission" date="2016-10" db="EMBL/GenBank/DDBJ databases">
        <authorList>
            <person name="de Groot N.N."/>
        </authorList>
    </citation>
    <scope>NUCLEOTIDE SEQUENCE [LARGE SCALE GENOMIC DNA]</scope>
    <source>
        <strain evidence="2 3">DSM 1283</strain>
    </source>
</reference>
<evidence type="ECO:0000313" key="2">
    <source>
        <dbReference type="EMBL" id="SFO56476.1"/>
    </source>
</evidence>
<keyword evidence="1" id="KW-1133">Transmembrane helix</keyword>
<gene>
    <name evidence="2" type="ORF">SAMN04489757_14023</name>
</gene>